<accession>A0A6J6X4G7</accession>
<sequence>MALSYTPVAALLRKPATISASCKQVTLGPVSPPASERTVKTQGSSLVGSSPVISTGSVAGAIDESVPGTVVTGSMSTNELSTNELLEVDVESFGDVLVSEPPETKATTKMAAATIPTPDISRVRFSVGFIGGKVLRQNGATPLYSGWGRWGCHSRHF</sequence>
<organism evidence="2">
    <name type="scientific">freshwater metagenome</name>
    <dbReference type="NCBI Taxonomy" id="449393"/>
    <lineage>
        <taxon>unclassified sequences</taxon>
        <taxon>metagenomes</taxon>
        <taxon>ecological metagenomes</taxon>
    </lineage>
</organism>
<dbReference type="EMBL" id="CAFBRX010000086">
    <property type="protein sequence ID" value="CAB5124773.1"/>
    <property type="molecule type" value="Genomic_DNA"/>
</dbReference>
<feature type="region of interest" description="Disordered" evidence="1">
    <location>
        <begin position="26"/>
        <end position="46"/>
    </location>
</feature>
<protein>
    <submittedName>
        <fullName evidence="2">Unannotated protein</fullName>
    </submittedName>
</protein>
<dbReference type="AlphaFoldDB" id="A0A6J6X4G7"/>
<gene>
    <name evidence="2" type="ORF">UFOPK2921_01441</name>
    <name evidence="3" type="ORF">UFOPK4422_00920</name>
</gene>
<reference evidence="2" key="1">
    <citation type="submission" date="2020-05" db="EMBL/GenBank/DDBJ databases">
        <authorList>
            <person name="Chiriac C."/>
            <person name="Salcher M."/>
            <person name="Ghai R."/>
            <person name="Kavagutti S V."/>
        </authorList>
    </citation>
    <scope>NUCLEOTIDE SEQUENCE</scope>
</reference>
<evidence type="ECO:0000313" key="2">
    <source>
        <dbReference type="EMBL" id="CAB4790603.1"/>
    </source>
</evidence>
<proteinExistence type="predicted"/>
<evidence type="ECO:0000256" key="1">
    <source>
        <dbReference type="SAM" id="MobiDB-lite"/>
    </source>
</evidence>
<name>A0A6J6X4G7_9ZZZZ</name>
<evidence type="ECO:0000313" key="3">
    <source>
        <dbReference type="EMBL" id="CAB5124773.1"/>
    </source>
</evidence>
<dbReference type="EMBL" id="CAEZZV010000250">
    <property type="protein sequence ID" value="CAB4790603.1"/>
    <property type="molecule type" value="Genomic_DNA"/>
</dbReference>